<evidence type="ECO:0000256" key="1">
    <source>
        <dbReference type="ARBA" id="ARBA00009437"/>
    </source>
</evidence>
<dbReference type="Pfam" id="PF00126">
    <property type="entry name" value="HTH_1"/>
    <property type="match status" value="1"/>
</dbReference>
<dbReference type="CDD" id="cd05466">
    <property type="entry name" value="PBP2_LTTR_substrate"/>
    <property type="match status" value="1"/>
</dbReference>
<dbReference type="OrthoDB" id="7492271at2"/>
<dbReference type="Pfam" id="PF03466">
    <property type="entry name" value="LysR_substrate"/>
    <property type="match status" value="1"/>
</dbReference>
<keyword evidence="4" id="KW-0804">Transcription</keyword>
<evidence type="ECO:0000256" key="4">
    <source>
        <dbReference type="ARBA" id="ARBA00023163"/>
    </source>
</evidence>
<dbReference type="PANTHER" id="PTHR30126">
    <property type="entry name" value="HTH-TYPE TRANSCRIPTIONAL REGULATOR"/>
    <property type="match status" value="1"/>
</dbReference>
<dbReference type="GO" id="GO:0000976">
    <property type="term" value="F:transcription cis-regulatory region binding"/>
    <property type="evidence" value="ECO:0007669"/>
    <property type="project" value="TreeGrafter"/>
</dbReference>
<keyword evidence="2" id="KW-0805">Transcription regulation</keyword>
<dbReference type="EMBL" id="SMAI01000001">
    <property type="protein sequence ID" value="TCT07812.1"/>
    <property type="molecule type" value="Genomic_DNA"/>
</dbReference>
<proteinExistence type="inferred from homology"/>
<dbReference type="InterPro" id="IPR036388">
    <property type="entry name" value="WH-like_DNA-bd_sf"/>
</dbReference>
<evidence type="ECO:0000313" key="7">
    <source>
        <dbReference type="Proteomes" id="UP000294664"/>
    </source>
</evidence>
<feature type="domain" description="HTH lysR-type" evidence="5">
    <location>
        <begin position="24"/>
        <end position="81"/>
    </location>
</feature>
<comment type="caution">
    <text evidence="6">The sequence shown here is derived from an EMBL/GenBank/DDBJ whole genome shotgun (WGS) entry which is preliminary data.</text>
</comment>
<accession>A0A4R3M444</accession>
<organism evidence="6 7">
    <name type="scientific">Aquabacter spiritensis</name>
    <dbReference type="NCBI Taxonomy" id="933073"/>
    <lineage>
        <taxon>Bacteria</taxon>
        <taxon>Pseudomonadati</taxon>
        <taxon>Pseudomonadota</taxon>
        <taxon>Alphaproteobacteria</taxon>
        <taxon>Hyphomicrobiales</taxon>
        <taxon>Xanthobacteraceae</taxon>
        <taxon>Aquabacter</taxon>
    </lineage>
</organism>
<evidence type="ECO:0000313" key="6">
    <source>
        <dbReference type="EMBL" id="TCT07812.1"/>
    </source>
</evidence>
<name>A0A4R3M444_9HYPH</name>
<evidence type="ECO:0000259" key="5">
    <source>
        <dbReference type="PROSITE" id="PS50931"/>
    </source>
</evidence>
<evidence type="ECO:0000256" key="3">
    <source>
        <dbReference type="ARBA" id="ARBA00023125"/>
    </source>
</evidence>
<dbReference type="PRINTS" id="PR00039">
    <property type="entry name" value="HTHLYSR"/>
</dbReference>
<dbReference type="GO" id="GO:0003700">
    <property type="term" value="F:DNA-binding transcription factor activity"/>
    <property type="evidence" value="ECO:0007669"/>
    <property type="project" value="InterPro"/>
</dbReference>
<dbReference type="SUPFAM" id="SSF46785">
    <property type="entry name" value="Winged helix' DNA-binding domain"/>
    <property type="match status" value="1"/>
</dbReference>
<reference evidence="6 7" key="1">
    <citation type="submission" date="2019-03" db="EMBL/GenBank/DDBJ databases">
        <title>Genomic Encyclopedia of Type Strains, Phase IV (KMG-IV): sequencing the most valuable type-strain genomes for metagenomic binning, comparative biology and taxonomic classification.</title>
        <authorList>
            <person name="Goeker M."/>
        </authorList>
    </citation>
    <scope>NUCLEOTIDE SEQUENCE [LARGE SCALE GENOMIC DNA]</scope>
    <source>
        <strain evidence="6 7">DSM 9035</strain>
    </source>
</reference>
<keyword evidence="7" id="KW-1185">Reference proteome</keyword>
<evidence type="ECO:0000256" key="2">
    <source>
        <dbReference type="ARBA" id="ARBA00023015"/>
    </source>
</evidence>
<protein>
    <submittedName>
        <fullName evidence="6">DNA-binding transcriptional LysR family regulator</fullName>
    </submittedName>
</protein>
<gene>
    <name evidence="6" type="ORF">EDC64_101331</name>
</gene>
<dbReference type="SUPFAM" id="SSF53850">
    <property type="entry name" value="Periplasmic binding protein-like II"/>
    <property type="match status" value="1"/>
</dbReference>
<dbReference type="RefSeq" id="WP_132029103.1">
    <property type="nucleotide sequence ID" value="NZ_SMAI01000001.1"/>
</dbReference>
<dbReference type="InterPro" id="IPR036390">
    <property type="entry name" value="WH_DNA-bd_sf"/>
</dbReference>
<dbReference type="Proteomes" id="UP000294664">
    <property type="component" value="Unassembled WGS sequence"/>
</dbReference>
<dbReference type="PROSITE" id="PS50931">
    <property type="entry name" value="HTH_LYSR"/>
    <property type="match status" value="1"/>
</dbReference>
<dbReference type="PANTHER" id="PTHR30126:SF40">
    <property type="entry name" value="HTH-TYPE TRANSCRIPTIONAL REGULATOR GLTR"/>
    <property type="match status" value="1"/>
</dbReference>
<dbReference type="Gene3D" id="1.10.10.10">
    <property type="entry name" value="Winged helix-like DNA-binding domain superfamily/Winged helix DNA-binding domain"/>
    <property type="match status" value="1"/>
</dbReference>
<dbReference type="AlphaFoldDB" id="A0A4R3M444"/>
<keyword evidence="3 6" id="KW-0238">DNA-binding</keyword>
<dbReference type="FunFam" id="1.10.10.10:FF:000001">
    <property type="entry name" value="LysR family transcriptional regulator"/>
    <property type="match status" value="1"/>
</dbReference>
<dbReference type="InterPro" id="IPR005119">
    <property type="entry name" value="LysR_subst-bd"/>
</dbReference>
<comment type="similarity">
    <text evidence="1">Belongs to the LysR transcriptional regulatory family.</text>
</comment>
<sequence length="336" mass="36917">MPQRTRGQDRFAFGTTATAGDLIFDLRALEIFVCVVECGSMTHAAQRLGLTQSGVSHAVATLEKSLGIALLDRRVRPIAATAGGRVLLDRAEVLLREARETAVRVRASSFQAVPRLRVAMADSVVSTVGPHLVTLLHQEAAQWSIWSGLSLNHIQSLAAREVDLILTSNARIDGTLYETHELFSEPYVVALPHTFGSSIENLRAIGEKLNLVRYSARSLTGQDIEQYLRRLRIEAAGRFEFDTSDAVLGMVAAGLGWAITTPFCILQSAAHIPRLRLEPLPVPRLRRTLFVAAHHDELSDLPLRIARATREIVETRCKPAISAWGGWVADEVRVPV</sequence>
<dbReference type="InterPro" id="IPR000847">
    <property type="entry name" value="LysR_HTH_N"/>
</dbReference>
<dbReference type="Gene3D" id="3.40.190.10">
    <property type="entry name" value="Periplasmic binding protein-like II"/>
    <property type="match status" value="2"/>
</dbReference>